<protein>
    <submittedName>
        <fullName evidence="3">Uncharacterized protein</fullName>
    </submittedName>
</protein>
<evidence type="ECO:0000256" key="2">
    <source>
        <dbReference type="SAM" id="MobiDB-lite"/>
    </source>
</evidence>
<accession>A0AAW0PIA9</accession>
<dbReference type="AlphaFoldDB" id="A0AAW0PIA9"/>
<feature type="region of interest" description="Disordered" evidence="2">
    <location>
        <begin position="65"/>
        <end position="94"/>
    </location>
</feature>
<sequence length="94" mass="10750">MVQLLLSPKLDLHVRPKLGEREVTFCHVTEWIEKKLQEEFQKVFVFPNMDDICVPLMHCGLEQSQSCESQRSRTSSTESNQRVPAEGCGAQSDK</sequence>
<dbReference type="GO" id="GO:0008289">
    <property type="term" value="F:lipid binding"/>
    <property type="evidence" value="ECO:0007669"/>
    <property type="project" value="TreeGrafter"/>
</dbReference>
<comment type="caution">
    <text evidence="3">The sequence shown here is derived from an EMBL/GenBank/DDBJ whole genome shotgun (WGS) entry which is preliminary data.</text>
</comment>
<evidence type="ECO:0000313" key="3">
    <source>
        <dbReference type="EMBL" id="KAK7918971.1"/>
    </source>
</evidence>
<comment type="subcellular location">
    <subcellularLocation>
        <location evidence="1">Endoplasmic reticulum membrane</location>
    </subcellularLocation>
</comment>
<dbReference type="PANTHER" id="PTHR13466">
    <property type="entry name" value="TEX2 PROTEIN-RELATED"/>
    <property type="match status" value="1"/>
</dbReference>
<dbReference type="EMBL" id="JBBPFD010000007">
    <property type="protein sequence ID" value="KAK7918971.1"/>
    <property type="molecule type" value="Genomic_DNA"/>
</dbReference>
<dbReference type="GO" id="GO:0005789">
    <property type="term" value="C:endoplasmic reticulum membrane"/>
    <property type="evidence" value="ECO:0007669"/>
    <property type="project" value="UniProtKB-SubCell"/>
</dbReference>
<reference evidence="4" key="1">
    <citation type="submission" date="2024-04" db="EMBL/GenBank/DDBJ databases">
        <title>Salinicola lusitanus LLJ914,a marine bacterium isolated from the Okinawa Trough.</title>
        <authorList>
            <person name="Li J."/>
        </authorList>
    </citation>
    <scope>NUCLEOTIDE SEQUENCE [LARGE SCALE GENOMIC DNA]</scope>
</reference>
<keyword evidence="4" id="KW-1185">Reference proteome</keyword>
<name>A0AAW0PIA9_9GOBI</name>
<gene>
    <name evidence="3" type="ORF">WMY93_010255</name>
</gene>
<dbReference type="Proteomes" id="UP001460270">
    <property type="component" value="Unassembled WGS sequence"/>
</dbReference>
<organism evidence="3 4">
    <name type="scientific">Mugilogobius chulae</name>
    <name type="common">yellowstripe goby</name>
    <dbReference type="NCBI Taxonomy" id="88201"/>
    <lineage>
        <taxon>Eukaryota</taxon>
        <taxon>Metazoa</taxon>
        <taxon>Chordata</taxon>
        <taxon>Craniata</taxon>
        <taxon>Vertebrata</taxon>
        <taxon>Euteleostomi</taxon>
        <taxon>Actinopterygii</taxon>
        <taxon>Neopterygii</taxon>
        <taxon>Teleostei</taxon>
        <taxon>Neoteleostei</taxon>
        <taxon>Acanthomorphata</taxon>
        <taxon>Gobiaria</taxon>
        <taxon>Gobiiformes</taxon>
        <taxon>Gobioidei</taxon>
        <taxon>Gobiidae</taxon>
        <taxon>Gobionellinae</taxon>
        <taxon>Mugilogobius</taxon>
    </lineage>
</organism>
<evidence type="ECO:0000313" key="4">
    <source>
        <dbReference type="Proteomes" id="UP001460270"/>
    </source>
</evidence>
<feature type="compositionally biased region" description="Low complexity" evidence="2">
    <location>
        <begin position="65"/>
        <end position="79"/>
    </location>
</feature>
<evidence type="ECO:0000256" key="1">
    <source>
        <dbReference type="ARBA" id="ARBA00004586"/>
    </source>
</evidence>
<dbReference type="PANTHER" id="PTHR13466:SF4">
    <property type="entry name" value="SMP-LTD DOMAIN-CONTAINING PROTEIN"/>
    <property type="match status" value="1"/>
</dbReference>
<proteinExistence type="predicted"/>